<gene>
    <name evidence="1" type="ORF">DPEC_G00342910</name>
</gene>
<evidence type="ECO:0000313" key="2">
    <source>
        <dbReference type="Proteomes" id="UP001157502"/>
    </source>
</evidence>
<name>A0ACC2F5T9_DALPE</name>
<dbReference type="Proteomes" id="UP001157502">
    <property type="component" value="Chromosome 34"/>
</dbReference>
<proteinExistence type="predicted"/>
<sequence>MCELLGIDKTRTTPFCPQADGQVERFNATLQKIIATTAERCHWDWDNWTTLDNDWVFQEAEMWAPVEAPPLLSDPSSSEIDIGPLDLWGESPETGDPVVGSLPGLFVLPPPSVVSLSSSKPFFCHPAGPSMIDAGTQHEVSGQVARSVSNSNPVRQPRRVRRAPDMFGDWIGY</sequence>
<evidence type="ECO:0000313" key="1">
    <source>
        <dbReference type="EMBL" id="KAJ7986729.1"/>
    </source>
</evidence>
<comment type="caution">
    <text evidence="1">The sequence shown here is derived from an EMBL/GenBank/DDBJ whole genome shotgun (WGS) entry which is preliminary data.</text>
</comment>
<dbReference type="EMBL" id="CM055761">
    <property type="protein sequence ID" value="KAJ7986729.1"/>
    <property type="molecule type" value="Genomic_DNA"/>
</dbReference>
<accession>A0ACC2F5T9</accession>
<protein>
    <submittedName>
        <fullName evidence="1">Uncharacterized protein</fullName>
    </submittedName>
</protein>
<reference evidence="1" key="1">
    <citation type="submission" date="2021-05" db="EMBL/GenBank/DDBJ databases">
        <authorList>
            <person name="Pan Q."/>
            <person name="Jouanno E."/>
            <person name="Zahm M."/>
            <person name="Klopp C."/>
            <person name="Cabau C."/>
            <person name="Louis A."/>
            <person name="Berthelot C."/>
            <person name="Parey E."/>
            <person name="Roest Crollius H."/>
            <person name="Montfort J."/>
            <person name="Robinson-Rechavi M."/>
            <person name="Bouchez O."/>
            <person name="Lampietro C."/>
            <person name="Lopez Roques C."/>
            <person name="Donnadieu C."/>
            <person name="Postlethwait J."/>
            <person name="Bobe J."/>
            <person name="Dillon D."/>
            <person name="Chandos A."/>
            <person name="von Hippel F."/>
            <person name="Guiguen Y."/>
        </authorList>
    </citation>
    <scope>NUCLEOTIDE SEQUENCE</scope>
    <source>
        <strain evidence="1">YG-Jan2019</strain>
    </source>
</reference>
<keyword evidence="2" id="KW-1185">Reference proteome</keyword>
<organism evidence="1 2">
    <name type="scientific">Dallia pectoralis</name>
    <name type="common">Alaska blackfish</name>
    <dbReference type="NCBI Taxonomy" id="75939"/>
    <lineage>
        <taxon>Eukaryota</taxon>
        <taxon>Metazoa</taxon>
        <taxon>Chordata</taxon>
        <taxon>Craniata</taxon>
        <taxon>Vertebrata</taxon>
        <taxon>Euteleostomi</taxon>
        <taxon>Actinopterygii</taxon>
        <taxon>Neopterygii</taxon>
        <taxon>Teleostei</taxon>
        <taxon>Protacanthopterygii</taxon>
        <taxon>Esociformes</taxon>
        <taxon>Umbridae</taxon>
        <taxon>Dallia</taxon>
    </lineage>
</organism>